<dbReference type="PANTHER" id="PTHR36966:SF1">
    <property type="entry name" value="REP-ASSOCIATED TYROSINE TRANSPOSASE"/>
    <property type="match status" value="1"/>
</dbReference>
<reference evidence="2" key="1">
    <citation type="journal article" date="2015" name="Nature">
        <title>rRNA introns, odd ribosomes, and small enigmatic genomes across a large radiation of phyla.</title>
        <authorList>
            <person name="Brown C.T."/>
            <person name="Hug L.A."/>
            <person name="Thomas B.C."/>
            <person name="Sharon I."/>
            <person name="Castelle C.J."/>
            <person name="Singh A."/>
            <person name="Wilkins M.J."/>
            <person name="Williams K.H."/>
            <person name="Banfield J.F."/>
        </authorList>
    </citation>
    <scope>NUCLEOTIDE SEQUENCE [LARGE SCALE GENOMIC DNA]</scope>
</reference>
<gene>
    <name evidence="2" type="ORF">UX39_C0022G0005</name>
</gene>
<dbReference type="SUPFAM" id="SSF143422">
    <property type="entry name" value="Transposase IS200-like"/>
    <property type="match status" value="1"/>
</dbReference>
<feature type="domain" description="Transposase IS200-like" evidence="1">
    <location>
        <begin position="10"/>
        <end position="145"/>
    </location>
</feature>
<proteinExistence type="predicted"/>
<dbReference type="EMBL" id="LCMA01000022">
    <property type="protein sequence ID" value="KKU25684.1"/>
    <property type="molecule type" value="Genomic_DNA"/>
</dbReference>
<dbReference type="Gene3D" id="3.30.70.1290">
    <property type="entry name" value="Transposase IS200-like"/>
    <property type="match status" value="1"/>
</dbReference>
<name>A0A0G1NYD5_9BACT</name>
<dbReference type="AlphaFoldDB" id="A0A0G1NYD5"/>
<dbReference type="Pfam" id="PF01797">
    <property type="entry name" value="Y1_Tnp"/>
    <property type="match status" value="1"/>
</dbReference>
<dbReference type="GO" id="GO:0006313">
    <property type="term" value="P:DNA transposition"/>
    <property type="evidence" value="ECO:0007669"/>
    <property type="project" value="InterPro"/>
</dbReference>
<dbReference type="SMART" id="SM01321">
    <property type="entry name" value="Y1_Tnp"/>
    <property type="match status" value="1"/>
</dbReference>
<dbReference type="GO" id="GO:0004803">
    <property type="term" value="F:transposase activity"/>
    <property type="evidence" value="ECO:0007669"/>
    <property type="project" value="InterPro"/>
</dbReference>
<evidence type="ECO:0000259" key="1">
    <source>
        <dbReference type="SMART" id="SM01321"/>
    </source>
</evidence>
<dbReference type="NCBIfam" id="NF047646">
    <property type="entry name" value="REP_Tyr_transpos"/>
    <property type="match status" value="1"/>
</dbReference>
<dbReference type="InterPro" id="IPR036515">
    <property type="entry name" value="Transposase_17_sf"/>
</dbReference>
<organism evidence="2">
    <name type="scientific">Candidatus Magasanikbacteria bacterium GW2011_GWA2_46_17</name>
    <dbReference type="NCBI Taxonomy" id="1619042"/>
    <lineage>
        <taxon>Bacteria</taxon>
        <taxon>Candidatus Magasanikiibacteriota</taxon>
    </lineage>
</organism>
<protein>
    <submittedName>
        <fullName evidence="2">Transposase</fullName>
    </submittedName>
</protein>
<dbReference type="PANTHER" id="PTHR36966">
    <property type="entry name" value="REP-ASSOCIATED TYROSINE TRANSPOSASE"/>
    <property type="match status" value="1"/>
</dbReference>
<comment type="caution">
    <text evidence="2">The sequence shown here is derived from an EMBL/GenBank/DDBJ whole genome shotgun (WGS) entry which is preliminary data.</text>
</comment>
<sequence length="181" mass="21549">MPTPRINSEYENLTHFITITVIEWIDIFTKSEYFDTIVKSLAYCRENKGLLLYEYVIMTNHLHLIVGAEKGYKLSQIISDFKKHTTGEICKLLKTDNRRYILNLLNHSFSKKDGYEMQIWLRENYPEVMLSENFLQEKITYIYNNPIKRGLVAKPEDWLYCSARNRILNDNTVIKLDRLNE</sequence>
<dbReference type="Proteomes" id="UP000034175">
    <property type="component" value="Unassembled WGS sequence"/>
</dbReference>
<accession>A0A0G1NYD5</accession>
<evidence type="ECO:0000313" key="2">
    <source>
        <dbReference type="EMBL" id="KKU25684.1"/>
    </source>
</evidence>
<dbReference type="InterPro" id="IPR052715">
    <property type="entry name" value="RAYT_transposase"/>
</dbReference>
<dbReference type="InterPro" id="IPR002686">
    <property type="entry name" value="Transposase_17"/>
</dbReference>
<dbReference type="GO" id="GO:0043565">
    <property type="term" value="F:sequence-specific DNA binding"/>
    <property type="evidence" value="ECO:0007669"/>
    <property type="project" value="TreeGrafter"/>
</dbReference>